<dbReference type="InterPro" id="IPR051334">
    <property type="entry name" value="SRPK"/>
</dbReference>
<dbReference type="GO" id="GO:0000245">
    <property type="term" value="P:spliceosomal complex assembly"/>
    <property type="evidence" value="ECO:0007669"/>
    <property type="project" value="TreeGrafter"/>
</dbReference>
<gene>
    <name evidence="11" type="ORF">QBC37DRAFT_392363</name>
</gene>
<evidence type="ECO:0000256" key="8">
    <source>
        <dbReference type="ARBA" id="ARBA00048679"/>
    </source>
</evidence>
<evidence type="ECO:0000256" key="1">
    <source>
        <dbReference type="ARBA" id="ARBA00012513"/>
    </source>
</evidence>
<reference evidence="11" key="2">
    <citation type="submission" date="2023-05" db="EMBL/GenBank/DDBJ databases">
        <authorList>
            <consortium name="Lawrence Berkeley National Laboratory"/>
            <person name="Steindorff A."/>
            <person name="Hensen N."/>
            <person name="Bonometti L."/>
            <person name="Westerberg I."/>
            <person name="Brannstrom I.O."/>
            <person name="Guillou S."/>
            <person name="Cros-Aarteil S."/>
            <person name="Calhoun S."/>
            <person name="Haridas S."/>
            <person name="Kuo A."/>
            <person name="Mondo S."/>
            <person name="Pangilinan J."/>
            <person name="Riley R."/>
            <person name="Labutti K."/>
            <person name="Andreopoulos B."/>
            <person name="Lipzen A."/>
            <person name="Chen C."/>
            <person name="Yanf M."/>
            <person name="Daum C."/>
            <person name="Ng V."/>
            <person name="Clum A."/>
            <person name="Ohm R."/>
            <person name="Martin F."/>
            <person name="Silar P."/>
            <person name="Natvig D."/>
            <person name="Lalanne C."/>
            <person name="Gautier V."/>
            <person name="Ament-Velasquez S.L."/>
            <person name="Kruys A."/>
            <person name="Hutchinson M.I."/>
            <person name="Powell A.J."/>
            <person name="Barry K."/>
            <person name="Miller A.N."/>
            <person name="Grigoriev I.V."/>
            <person name="Debuchy R."/>
            <person name="Gladieux P."/>
            <person name="Thoren M.H."/>
            <person name="Johannesson H."/>
        </authorList>
    </citation>
    <scope>NUCLEOTIDE SEQUENCE</scope>
    <source>
        <strain evidence="11">PSN293</strain>
    </source>
</reference>
<dbReference type="Pfam" id="PF00069">
    <property type="entry name" value="Pkinase"/>
    <property type="match status" value="2"/>
</dbReference>
<keyword evidence="3" id="KW-0808">Transferase</keyword>
<name>A0AAN6Y0L0_9PEZI</name>
<comment type="catalytic activity">
    <reaction evidence="8">
        <text>L-seryl-[protein] + ATP = O-phospho-L-seryl-[protein] + ADP + H(+)</text>
        <dbReference type="Rhea" id="RHEA:17989"/>
        <dbReference type="Rhea" id="RHEA-COMP:9863"/>
        <dbReference type="Rhea" id="RHEA-COMP:11604"/>
        <dbReference type="ChEBI" id="CHEBI:15378"/>
        <dbReference type="ChEBI" id="CHEBI:29999"/>
        <dbReference type="ChEBI" id="CHEBI:30616"/>
        <dbReference type="ChEBI" id="CHEBI:83421"/>
        <dbReference type="ChEBI" id="CHEBI:456216"/>
        <dbReference type="EC" id="2.7.11.1"/>
    </reaction>
</comment>
<dbReference type="GO" id="GO:0004674">
    <property type="term" value="F:protein serine/threonine kinase activity"/>
    <property type="evidence" value="ECO:0007669"/>
    <property type="project" value="UniProtKB-KW"/>
</dbReference>
<sequence>MANAQEGSDVASEIADEVVGEWKDNGLMLELAPFKLEKIYDYEPGGLHPVHLGDVFGDAYSIIHKLGHGGFATVWLARDLKAKDTTKYMALKIIMADSSGDDCPELLLDRLAGEIRHAGEVSKYLCFPLERFQVDGPNGSHLCFVYPVLGPRVSYGVFRAADDLDKILRRVCHGVTTAIASLHHQGICHGDIRPHNVLHQVTGFDGLPEEEILSILGEPRRNPVLNANEKENTVPTAPRYLVYPVAWDNVDTKFLLETPKLIDFGECFHITNPPEDVGTPGYYRSPELLLEGKFGIVSDLWALACTLFEIRTGRKLFESFDDSDDDYLEAMCLVLGRLPEPWWSTTWEARRCCFKDEADENGRAIPVHESQTEVHDNVHPSVPQGARSLVDKMKPGLWYMDSKDWFNKDIPEEERPIFNDLLGKLLQLRPQDRISAQAVLKHEWFSI</sequence>
<dbReference type="SMART" id="SM00220">
    <property type="entry name" value="S_TKc"/>
    <property type="match status" value="1"/>
</dbReference>
<dbReference type="GO" id="GO:0005524">
    <property type="term" value="F:ATP binding"/>
    <property type="evidence" value="ECO:0007669"/>
    <property type="project" value="UniProtKB-UniRule"/>
</dbReference>
<evidence type="ECO:0000256" key="2">
    <source>
        <dbReference type="ARBA" id="ARBA00022527"/>
    </source>
</evidence>
<dbReference type="GO" id="GO:0050684">
    <property type="term" value="P:regulation of mRNA processing"/>
    <property type="evidence" value="ECO:0007669"/>
    <property type="project" value="TreeGrafter"/>
</dbReference>
<dbReference type="InterPro" id="IPR011009">
    <property type="entry name" value="Kinase-like_dom_sf"/>
</dbReference>
<dbReference type="PROSITE" id="PS50011">
    <property type="entry name" value="PROTEIN_KINASE_DOM"/>
    <property type="match status" value="1"/>
</dbReference>
<dbReference type="EC" id="2.7.11.1" evidence="1"/>
<organism evidence="11 12">
    <name type="scientific">Rhypophila decipiens</name>
    <dbReference type="NCBI Taxonomy" id="261697"/>
    <lineage>
        <taxon>Eukaryota</taxon>
        <taxon>Fungi</taxon>
        <taxon>Dikarya</taxon>
        <taxon>Ascomycota</taxon>
        <taxon>Pezizomycotina</taxon>
        <taxon>Sordariomycetes</taxon>
        <taxon>Sordariomycetidae</taxon>
        <taxon>Sordariales</taxon>
        <taxon>Naviculisporaceae</taxon>
        <taxon>Rhypophila</taxon>
    </lineage>
</organism>
<evidence type="ECO:0000313" key="11">
    <source>
        <dbReference type="EMBL" id="KAK4207977.1"/>
    </source>
</evidence>
<dbReference type="SUPFAM" id="SSF56112">
    <property type="entry name" value="Protein kinase-like (PK-like)"/>
    <property type="match status" value="1"/>
</dbReference>
<accession>A0AAN6Y0L0</accession>
<dbReference type="PANTHER" id="PTHR47634">
    <property type="entry name" value="PROTEIN KINASE DOMAIN-CONTAINING PROTEIN-RELATED"/>
    <property type="match status" value="1"/>
</dbReference>
<comment type="catalytic activity">
    <reaction evidence="7">
        <text>L-threonyl-[protein] + ATP = O-phospho-L-threonyl-[protein] + ADP + H(+)</text>
        <dbReference type="Rhea" id="RHEA:46608"/>
        <dbReference type="Rhea" id="RHEA-COMP:11060"/>
        <dbReference type="Rhea" id="RHEA-COMP:11605"/>
        <dbReference type="ChEBI" id="CHEBI:15378"/>
        <dbReference type="ChEBI" id="CHEBI:30013"/>
        <dbReference type="ChEBI" id="CHEBI:30616"/>
        <dbReference type="ChEBI" id="CHEBI:61977"/>
        <dbReference type="ChEBI" id="CHEBI:456216"/>
        <dbReference type="EC" id="2.7.11.1"/>
    </reaction>
</comment>
<proteinExistence type="predicted"/>
<evidence type="ECO:0000256" key="5">
    <source>
        <dbReference type="ARBA" id="ARBA00022777"/>
    </source>
</evidence>
<reference evidence="11" key="1">
    <citation type="journal article" date="2023" name="Mol. Phylogenet. Evol.">
        <title>Genome-scale phylogeny and comparative genomics of the fungal order Sordariales.</title>
        <authorList>
            <person name="Hensen N."/>
            <person name="Bonometti L."/>
            <person name="Westerberg I."/>
            <person name="Brannstrom I.O."/>
            <person name="Guillou S."/>
            <person name="Cros-Aarteil S."/>
            <person name="Calhoun S."/>
            <person name="Haridas S."/>
            <person name="Kuo A."/>
            <person name="Mondo S."/>
            <person name="Pangilinan J."/>
            <person name="Riley R."/>
            <person name="LaButti K."/>
            <person name="Andreopoulos B."/>
            <person name="Lipzen A."/>
            <person name="Chen C."/>
            <person name="Yan M."/>
            <person name="Daum C."/>
            <person name="Ng V."/>
            <person name="Clum A."/>
            <person name="Steindorff A."/>
            <person name="Ohm R.A."/>
            <person name="Martin F."/>
            <person name="Silar P."/>
            <person name="Natvig D.O."/>
            <person name="Lalanne C."/>
            <person name="Gautier V."/>
            <person name="Ament-Velasquez S.L."/>
            <person name="Kruys A."/>
            <person name="Hutchinson M.I."/>
            <person name="Powell A.J."/>
            <person name="Barry K."/>
            <person name="Miller A.N."/>
            <person name="Grigoriev I.V."/>
            <person name="Debuchy R."/>
            <person name="Gladieux P."/>
            <person name="Hiltunen Thoren M."/>
            <person name="Johannesson H."/>
        </authorList>
    </citation>
    <scope>NUCLEOTIDE SEQUENCE</scope>
    <source>
        <strain evidence="11">PSN293</strain>
    </source>
</reference>
<dbReference type="Gene3D" id="1.10.510.10">
    <property type="entry name" value="Transferase(Phosphotransferase) domain 1"/>
    <property type="match status" value="1"/>
</dbReference>
<dbReference type="InterPro" id="IPR017441">
    <property type="entry name" value="Protein_kinase_ATP_BS"/>
</dbReference>
<keyword evidence="4 9" id="KW-0547">Nucleotide-binding</keyword>
<evidence type="ECO:0000256" key="9">
    <source>
        <dbReference type="PROSITE-ProRule" id="PRU10141"/>
    </source>
</evidence>
<dbReference type="Gene3D" id="3.30.200.20">
    <property type="entry name" value="Phosphorylase Kinase, domain 1"/>
    <property type="match status" value="1"/>
</dbReference>
<evidence type="ECO:0000256" key="6">
    <source>
        <dbReference type="ARBA" id="ARBA00022840"/>
    </source>
</evidence>
<evidence type="ECO:0000256" key="7">
    <source>
        <dbReference type="ARBA" id="ARBA00047899"/>
    </source>
</evidence>
<keyword evidence="2" id="KW-0723">Serine/threonine-protein kinase</keyword>
<dbReference type="InterPro" id="IPR000719">
    <property type="entry name" value="Prot_kinase_dom"/>
</dbReference>
<dbReference type="EMBL" id="MU858264">
    <property type="protein sequence ID" value="KAK4207977.1"/>
    <property type="molecule type" value="Genomic_DNA"/>
</dbReference>
<feature type="binding site" evidence="9">
    <location>
        <position position="92"/>
    </location>
    <ligand>
        <name>ATP</name>
        <dbReference type="ChEBI" id="CHEBI:30616"/>
    </ligand>
</feature>
<evidence type="ECO:0000259" key="10">
    <source>
        <dbReference type="PROSITE" id="PS50011"/>
    </source>
</evidence>
<dbReference type="AlphaFoldDB" id="A0AAN6Y0L0"/>
<dbReference type="PROSITE" id="PS00107">
    <property type="entry name" value="PROTEIN_KINASE_ATP"/>
    <property type="match status" value="1"/>
</dbReference>
<evidence type="ECO:0000313" key="12">
    <source>
        <dbReference type="Proteomes" id="UP001301769"/>
    </source>
</evidence>
<feature type="domain" description="Protein kinase" evidence="10">
    <location>
        <begin position="60"/>
        <end position="445"/>
    </location>
</feature>
<dbReference type="Proteomes" id="UP001301769">
    <property type="component" value="Unassembled WGS sequence"/>
</dbReference>
<keyword evidence="5 11" id="KW-0418">Kinase</keyword>
<evidence type="ECO:0000256" key="3">
    <source>
        <dbReference type="ARBA" id="ARBA00022679"/>
    </source>
</evidence>
<dbReference type="PANTHER" id="PTHR47634:SF9">
    <property type="entry name" value="PROTEIN KINASE DOMAIN-CONTAINING PROTEIN-RELATED"/>
    <property type="match status" value="1"/>
</dbReference>
<evidence type="ECO:0000256" key="4">
    <source>
        <dbReference type="ARBA" id="ARBA00022741"/>
    </source>
</evidence>
<keyword evidence="12" id="KW-1185">Reference proteome</keyword>
<protein>
    <recommendedName>
        <fullName evidence="1">non-specific serine/threonine protein kinase</fullName>
        <ecNumber evidence="1">2.7.11.1</ecNumber>
    </recommendedName>
</protein>
<keyword evidence="6 9" id="KW-0067">ATP-binding</keyword>
<comment type="caution">
    <text evidence="11">The sequence shown here is derived from an EMBL/GenBank/DDBJ whole genome shotgun (WGS) entry which is preliminary data.</text>
</comment>